<keyword evidence="4" id="KW-1185">Reference proteome</keyword>
<protein>
    <submittedName>
        <fullName evidence="3">Uncharacterized protein</fullName>
    </submittedName>
</protein>
<feature type="region of interest" description="Disordered" evidence="1">
    <location>
        <begin position="174"/>
        <end position="227"/>
    </location>
</feature>
<keyword evidence="2" id="KW-0812">Transmembrane</keyword>
<feature type="transmembrane region" description="Helical" evidence="2">
    <location>
        <begin position="12"/>
        <end position="32"/>
    </location>
</feature>
<feature type="region of interest" description="Disordered" evidence="1">
    <location>
        <begin position="134"/>
        <end position="159"/>
    </location>
</feature>
<sequence>MSNTGDVMRDILQYCVLLVLVVVGVAPVLMMLCRSTTVREQMRAVGCSISCLTCQDCCSRSSVHYDEHDLRMLQELEEPQRPVGITGAYRMYQARRARMSLRLASWHEDVKNCKVRDDINFKLQKLHTMLAQQVRGTGPVSTTTSATSAPPASSSGGNVPFDIQIVEINDRVNEDTASETSSYVAMPETPSTRRQPPPIDLQSQDSDEEEKDEERVHAAATTVYAVV</sequence>
<dbReference type="AlphaFoldDB" id="K3WNR9"/>
<feature type="compositionally biased region" description="Low complexity" evidence="1">
    <location>
        <begin position="218"/>
        <end position="227"/>
    </location>
</feature>
<organism evidence="3 4">
    <name type="scientific">Globisporangium ultimum (strain ATCC 200006 / CBS 805.95 / DAOM BR144)</name>
    <name type="common">Pythium ultimum</name>
    <dbReference type="NCBI Taxonomy" id="431595"/>
    <lineage>
        <taxon>Eukaryota</taxon>
        <taxon>Sar</taxon>
        <taxon>Stramenopiles</taxon>
        <taxon>Oomycota</taxon>
        <taxon>Peronosporomycetes</taxon>
        <taxon>Pythiales</taxon>
        <taxon>Pythiaceae</taxon>
        <taxon>Globisporangium</taxon>
    </lineage>
</organism>
<reference evidence="3" key="3">
    <citation type="submission" date="2015-02" db="UniProtKB">
        <authorList>
            <consortium name="EnsemblProtists"/>
        </authorList>
    </citation>
    <scope>IDENTIFICATION</scope>
    <source>
        <strain evidence="3">DAOM BR144</strain>
    </source>
</reference>
<dbReference type="OMA" id="WHEDVKN"/>
<name>K3WNR9_GLOUD</name>
<dbReference type="HOGENOM" id="CLU_1201872_0_0_1"/>
<feature type="compositionally biased region" description="Polar residues" evidence="1">
    <location>
        <begin position="178"/>
        <end position="194"/>
    </location>
</feature>
<accession>K3WNR9</accession>
<dbReference type="InParanoid" id="K3WNR9"/>
<dbReference type="eggNOG" id="ENOG502S4GS">
    <property type="taxonomic scope" value="Eukaryota"/>
</dbReference>
<dbReference type="Proteomes" id="UP000019132">
    <property type="component" value="Unassembled WGS sequence"/>
</dbReference>
<evidence type="ECO:0000313" key="4">
    <source>
        <dbReference type="Proteomes" id="UP000019132"/>
    </source>
</evidence>
<dbReference type="EnsemblProtists" id="PYU1_T006611">
    <property type="protein sequence ID" value="PYU1_T006611"/>
    <property type="gene ID" value="PYU1_G006599"/>
</dbReference>
<evidence type="ECO:0000313" key="3">
    <source>
        <dbReference type="EnsemblProtists" id="PYU1_T006611"/>
    </source>
</evidence>
<keyword evidence="2" id="KW-0472">Membrane</keyword>
<reference evidence="4" key="2">
    <citation type="submission" date="2010-04" db="EMBL/GenBank/DDBJ databases">
        <authorList>
            <person name="Buell R."/>
            <person name="Hamilton J."/>
            <person name="Hostetler J."/>
        </authorList>
    </citation>
    <scope>NUCLEOTIDE SEQUENCE [LARGE SCALE GENOMIC DNA]</scope>
    <source>
        <strain evidence="4">DAOM:BR144</strain>
    </source>
</reference>
<keyword evidence="2" id="KW-1133">Transmembrane helix</keyword>
<dbReference type="EMBL" id="GL376635">
    <property type="status" value="NOT_ANNOTATED_CDS"/>
    <property type="molecule type" value="Genomic_DNA"/>
</dbReference>
<feature type="compositionally biased region" description="Low complexity" evidence="1">
    <location>
        <begin position="136"/>
        <end position="157"/>
    </location>
</feature>
<evidence type="ECO:0000256" key="2">
    <source>
        <dbReference type="SAM" id="Phobius"/>
    </source>
</evidence>
<evidence type="ECO:0000256" key="1">
    <source>
        <dbReference type="SAM" id="MobiDB-lite"/>
    </source>
</evidence>
<proteinExistence type="predicted"/>
<dbReference type="VEuPathDB" id="FungiDB:PYU1_G006599"/>
<reference evidence="4" key="1">
    <citation type="journal article" date="2010" name="Genome Biol.">
        <title>Genome sequence of the necrotrophic plant pathogen Pythium ultimum reveals original pathogenicity mechanisms and effector repertoire.</title>
        <authorList>
            <person name="Levesque C.A."/>
            <person name="Brouwer H."/>
            <person name="Cano L."/>
            <person name="Hamilton J.P."/>
            <person name="Holt C."/>
            <person name="Huitema E."/>
            <person name="Raffaele S."/>
            <person name="Robideau G.P."/>
            <person name="Thines M."/>
            <person name="Win J."/>
            <person name="Zerillo M.M."/>
            <person name="Beakes G.W."/>
            <person name="Boore J.L."/>
            <person name="Busam D."/>
            <person name="Dumas B."/>
            <person name="Ferriera S."/>
            <person name="Fuerstenberg S.I."/>
            <person name="Gachon C.M."/>
            <person name="Gaulin E."/>
            <person name="Govers F."/>
            <person name="Grenville-Briggs L."/>
            <person name="Horner N."/>
            <person name="Hostetler J."/>
            <person name="Jiang R.H."/>
            <person name="Johnson J."/>
            <person name="Krajaejun T."/>
            <person name="Lin H."/>
            <person name="Meijer H.J."/>
            <person name="Moore B."/>
            <person name="Morris P."/>
            <person name="Phuntmart V."/>
            <person name="Puiu D."/>
            <person name="Shetty J."/>
            <person name="Stajich J.E."/>
            <person name="Tripathy S."/>
            <person name="Wawra S."/>
            <person name="van West P."/>
            <person name="Whitty B.R."/>
            <person name="Coutinho P.M."/>
            <person name="Henrissat B."/>
            <person name="Martin F."/>
            <person name="Thomas P.D."/>
            <person name="Tyler B.M."/>
            <person name="De Vries R.P."/>
            <person name="Kamoun S."/>
            <person name="Yandell M."/>
            <person name="Tisserat N."/>
            <person name="Buell C.R."/>
        </authorList>
    </citation>
    <scope>NUCLEOTIDE SEQUENCE</scope>
    <source>
        <strain evidence="4">DAOM:BR144</strain>
    </source>
</reference>